<proteinExistence type="predicted"/>
<comment type="caution">
    <text evidence="1">The sequence shown here is derived from an EMBL/GenBank/DDBJ whole genome shotgun (WGS) entry which is preliminary data.</text>
</comment>
<dbReference type="EMBL" id="NXMA01000035">
    <property type="protein sequence ID" value="TKX28296.1"/>
    <property type="molecule type" value="Genomic_DNA"/>
</dbReference>
<name>A0A4U7BHF7_9BACT</name>
<organism evidence="1 2">
    <name type="scientific">Campylobacter aviculae</name>
    <dbReference type="NCBI Taxonomy" id="2510190"/>
    <lineage>
        <taxon>Bacteria</taxon>
        <taxon>Pseudomonadati</taxon>
        <taxon>Campylobacterota</taxon>
        <taxon>Epsilonproteobacteria</taxon>
        <taxon>Campylobacterales</taxon>
        <taxon>Campylobacteraceae</taxon>
        <taxon>Campylobacter</taxon>
    </lineage>
</organism>
<sequence>HIKAQEKALIENITPLENELDQRGLKKWKEKVKNAK</sequence>
<keyword evidence="2" id="KW-1185">Reference proteome</keyword>
<dbReference type="AlphaFoldDB" id="A0A4U7BHF7"/>
<gene>
    <name evidence="1" type="ORF">CQA76_08820</name>
</gene>
<reference evidence="1 2" key="1">
    <citation type="submission" date="2018-05" db="EMBL/GenBank/DDBJ databases">
        <title>Novel Campyloabacter and Helicobacter Species and Strains.</title>
        <authorList>
            <person name="Mannion A.J."/>
            <person name="Shen Z."/>
            <person name="Fox J.G."/>
        </authorList>
    </citation>
    <scope>NUCLEOTIDE SEQUENCE [LARGE SCALE GENOMIC DNA]</scope>
    <source>
        <strain evidence="2">MIT17-670</strain>
    </source>
</reference>
<protein>
    <submittedName>
        <fullName evidence="1">Motility accessory factor</fullName>
    </submittedName>
</protein>
<feature type="non-terminal residue" evidence="1">
    <location>
        <position position="1"/>
    </location>
</feature>
<evidence type="ECO:0000313" key="1">
    <source>
        <dbReference type="EMBL" id="TKX28296.1"/>
    </source>
</evidence>
<dbReference type="Proteomes" id="UP000310353">
    <property type="component" value="Unassembled WGS sequence"/>
</dbReference>
<evidence type="ECO:0000313" key="2">
    <source>
        <dbReference type="Proteomes" id="UP000310353"/>
    </source>
</evidence>
<accession>A0A4U7BHF7</accession>